<name>A0A7W6J9S9_9HYPH</name>
<evidence type="ECO:0000313" key="3">
    <source>
        <dbReference type="Proteomes" id="UP000528286"/>
    </source>
</evidence>
<organism evidence="2 3">
    <name type="scientific">Gellertiella hungarica</name>
    <dbReference type="NCBI Taxonomy" id="1572859"/>
    <lineage>
        <taxon>Bacteria</taxon>
        <taxon>Pseudomonadati</taxon>
        <taxon>Pseudomonadota</taxon>
        <taxon>Alphaproteobacteria</taxon>
        <taxon>Hyphomicrobiales</taxon>
        <taxon>Rhizobiaceae</taxon>
        <taxon>Gellertiella</taxon>
    </lineage>
</organism>
<evidence type="ECO:0000313" key="2">
    <source>
        <dbReference type="EMBL" id="MBB4067423.1"/>
    </source>
</evidence>
<protein>
    <submittedName>
        <fullName evidence="2">Uncharacterized protein</fullName>
    </submittedName>
</protein>
<dbReference type="AlphaFoldDB" id="A0A7W6J9S9"/>
<keyword evidence="3" id="KW-1185">Reference proteome</keyword>
<proteinExistence type="predicted"/>
<accession>A0A7W6J9S9</accession>
<comment type="caution">
    <text evidence="2">The sequence shown here is derived from an EMBL/GenBank/DDBJ whole genome shotgun (WGS) entry which is preliminary data.</text>
</comment>
<dbReference type="EMBL" id="JACIEZ010000028">
    <property type="protein sequence ID" value="MBB4067423.1"/>
    <property type="molecule type" value="Genomic_DNA"/>
</dbReference>
<sequence length="494" mass="55454">MPSKVVPDDPASQEASLQTSAIVHADACNQNIGWQLEPRQWLAAKLRRAELDDQTERLATLLEAAGVDVRLQSDVVAISAVTGIVTDVGAWRPIRFLPAVAARDRRPILNALRYWIDQEADRPEYIRYAVVTSGDLVPAFGDLRTALKDLSRKISKWAKAARDDYGVEVHFRGSEFTRRTAAERGLDARFPPDVVLYHVHGNVLFQPLSKMPEQGPKSWASFLAWSHEVFGAHWKDCGRIEDPREIVKYVVKPAELLEGEKPLQPDEARWLHESLFRLNLAQPLGPFREFYGSMRQDRVKVVRVRNAQGSGGSLRLVEKSRRLVHSREEKEATEPGGCPVNLFIGVTMPMWQHTPWAEPMLLVQNYNPRPVGRAAEERLQEIYLEQMDARARWDRSGAPDPAVALSVATAWATKGGLNVTPFRAARRPSYKVHTSRLTVPTKEGGEPTGKLSLGSLGEVSKPPNPPPDDRFEIDPAFRIENLKLFEVGDRKRSA</sequence>
<dbReference type="Proteomes" id="UP000528286">
    <property type="component" value="Unassembled WGS sequence"/>
</dbReference>
<feature type="region of interest" description="Disordered" evidence="1">
    <location>
        <begin position="436"/>
        <end position="473"/>
    </location>
</feature>
<dbReference type="RefSeq" id="WP_183368601.1">
    <property type="nucleotide sequence ID" value="NZ_JACIEZ010000028.1"/>
</dbReference>
<gene>
    <name evidence="2" type="ORF">GGR23_004663</name>
</gene>
<evidence type="ECO:0000256" key="1">
    <source>
        <dbReference type="SAM" id="MobiDB-lite"/>
    </source>
</evidence>
<reference evidence="2 3" key="1">
    <citation type="submission" date="2020-08" db="EMBL/GenBank/DDBJ databases">
        <title>Genomic Encyclopedia of Type Strains, Phase IV (KMG-IV): sequencing the most valuable type-strain genomes for metagenomic binning, comparative biology and taxonomic classification.</title>
        <authorList>
            <person name="Goeker M."/>
        </authorList>
    </citation>
    <scope>NUCLEOTIDE SEQUENCE [LARGE SCALE GENOMIC DNA]</scope>
    <source>
        <strain evidence="2 3">DSM 29853</strain>
    </source>
</reference>